<dbReference type="AlphaFoldDB" id="A0A4P8ICE6"/>
<gene>
    <name evidence="1" type="ORF">AR1Y2_0881</name>
</gene>
<proteinExistence type="predicted"/>
<dbReference type="KEGG" id="arf:AR1Y2_0881"/>
<evidence type="ECO:0000313" key="2">
    <source>
        <dbReference type="Proteomes" id="UP000298653"/>
    </source>
</evidence>
<evidence type="ECO:0000313" key="1">
    <source>
        <dbReference type="EMBL" id="QCP34335.1"/>
    </source>
</evidence>
<organism evidence="1 2">
    <name type="scientific">Anaerostipes rhamnosivorans</name>
    <dbReference type="NCBI Taxonomy" id="1229621"/>
    <lineage>
        <taxon>Bacteria</taxon>
        <taxon>Bacillati</taxon>
        <taxon>Bacillota</taxon>
        <taxon>Clostridia</taxon>
        <taxon>Lachnospirales</taxon>
        <taxon>Lachnospiraceae</taxon>
        <taxon>Anaerostipes</taxon>
    </lineage>
</organism>
<name>A0A4P8ICE6_9FIRM</name>
<keyword evidence="2" id="KW-1185">Reference proteome</keyword>
<dbReference type="EMBL" id="CP040058">
    <property type="protein sequence ID" value="QCP34335.1"/>
    <property type="molecule type" value="Genomic_DNA"/>
</dbReference>
<sequence length="51" mass="6338">METKEDKEIWRAIEKHLMEHGFGLIYMIHHIEKHKIYYDFGKEHCFFVVET</sequence>
<dbReference type="RefSeq" id="WP_243118856.1">
    <property type="nucleotide sequence ID" value="NZ_CP040058.1"/>
</dbReference>
<protein>
    <submittedName>
        <fullName evidence="1">Uncharacterized protein</fullName>
    </submittedName>
</protein>
<dbReference type="Proteomes" id="UP000298653">
    <property type="component" value="Chromosome"/>
</dbReference>
<reference evidence="1 2" key="1">
    <citation type="submission" date="2019-05" db="EMBL/GenBank/DDBJ databases">
        <title>Complete genome sequencing of Anaerostipes rhamnosivorans.</title>
        <authorList>
            <person name="Bui T.P.N."/>
            <person name="de Vos W.M."/>
        </authorList>
    </citation>
    <scope>NUCLEOTIDE SEQUENCE [LARGE SCALE GENOMIC DNA]</scope>
    <source>
        <strain evidence="1 2">1y2</strain>
    </source>
</reference>
<accession>A0A4P8ICE6</accession>